<feature type="domain" description="D-isomer specific 2-hydroxyacid dehydrogenase NAD-binding" evidence="6">
    <location>
        <begin position="110"/>
        <end position="281"/>
    </location>
</feature>
<evidence type="ECO:0000259" key="6">
    <source>
        <dbReference type="Pfam" id="PF02826"/>
    </source>
</evidence>
<dbReference type="AlphaFoldDB" id="A0A8F9XKE0"/>
<name>A0A8F9XKE0_9BACT</name>
<dbReference type="InterPro" id="IPR036291">
    <property type="entry name" value="NAD(P)-bd_dom_sf"/>
</dbReference>
<accession>A0A8F9XKE0</accession>
<dbReference type="SUPFAM" id="SSF51735">
    <property type="entry name" value="NAD(P)-binding Rossmann-fold domains"/>
    <property type="match status" value="1"/>
</dbReference>
<evidence type="ECO:0000313" key="8">
    <source>
        <dbReference type="Proteomes" id="UP000825051"/>
    </source>
</evidence>
<feature type="domain" description="D-isomer specific 2-hydroxyacid dehydrogenase catalytic" evidence="5">
    <location>
        <begin position="29"/>
        <end position="312"/>
    </location>
</feature>
<evidence type="ECO:0000259" key="5">
    <source>
        <dbReference type="Pfam" id="PF00389"/>
    </source>
</evidence>
<dbReference type="InterPro" id="IPR050418">
    <property type="entry name" value="D-iso_2-hydroxyacid_DH_PdxB"/>
</dbReference>
<organism evidence="7 8">
    <name type="scientific">Horticoccus luteus</name>
    <dbReference type="NCBI Taxonomy" id="2862869"/>
    <lineage>
        <taxon>Bacteria</taxon>
        <taxon>Pseudomonadati</taxon>
        <taxon>Verrucomicrobiota</taxon>
        <taxon>Opitutia</taxon>
        <taxon>Opitutales</taxon>
        <taxon>Opitutaceae</taxon>
        <taxon>Horticoccus</taxon>
    </lineage>
</organism>
<keyword evidence="3" id="KW-0520">NAD</keyword>
<sequence>MSLPSLVVLDGYTLNPGDLSWAPLEALAACTIHDRTPTEEIVTRGAKAELLLTNKTPLSAATLAQLPALRYIGVLATGYNIIDVAAARARGVTVCNVPTYGTRSVAQHVFALLLELTQHVGLHAATVREGRWARSADFSYWDTPLIELEGLTLGLIGAGRIGQTVADLGRAFGMRVQFATRAGGAAELAHVLRTSDVVSLHCPLTDATRNLINADSLRLLKPGAFLINTSRGPLIDEPALAAALNAGQLAGAALDVLATEPPPAAHPLYTARNCLITPHLAWATTAARTRLMHVATENVRAFLTGAPVNVVN</sequence>
<dbReference type="Proteomes" id="UP000825051">
    <property type="component" value="Chromosome"/>
</dbReference>
<keyword evidence="2 4" id="KW-0560">Oxidoreductase</keyword>
<gene>
    <name evidence="7" type="ORF">K0B96_02985</name>
</gene>
<dbReference type="InterPro" id="IPR029753">
    <property type="entry name" value="D-isomer_DH_CS"/>
</dbReference>
<dbReference type="Gene3D" id="3.40.50.720">
    <property type="entry name" value="NAD(P)-binding Rossmann-like Domain"/>
    <property type="match status" value="2"/>
</dbReference>
<dbReference type="Pfam" id="PF02826">
    <property type="entry name" value="2-Hacid_dh_C"/>
    <property type="match status" value="1"/>
</dbReference>
<dbReference type="Pfam" id="PF00389">
    <property type="entry name" value="2-Hacid_dh"/>
    <property type="match status" value="1"/>
</dbReference>
<dbReference type="KEGG" id="ole:K0B96_02985"/>
<evidence type="ECO:0000256" key="3">
    <source>
        <dbReference type="ARBA" id="ARBA00023027"/>
    </source>
</evidence>
<evidence type="ECO:0000313" key="7">
    <source>
        <dbReference type="EMBL" id="QYM79598.1"/>
    </source>
</evidence>
<reference evidence="7" key="1">
    <citation type="submission" date="2021-08" db="EMBL/GenBank/DDBJ databases">
        <title>Genome of a novel bacterium of the phylum Verrucomicrobia, Oleiharenicola sp. KSB-15.</title>
        <authorList>
            <person name="Chung J.-H."/>
            <person name="Ahn J.-H."/>
            <person name="Yoon Y."/>
            <person name="Kim D.-Y."/>
            <person name="An S.-H."/>
            <person name="Park I."/>
            <person name="Yeon J."/>
        </authorList>
    </citation>
    <scope>NUCLEOTIDE SEQUENCE</scope>
    <source>
        <strain evidence="7">KSB-15</strain>
    </source>
</reference>
<dbReference type="PROSITE" id="PS00670">
    <property type="entry name" value="D_2_HYDROXYACID_DH_2"/>
    <property type="match status" value="1"/>
</dbReference>
<dbReference type="CDD" id="cd12162">
    <property type="entry name" value="2-Hacid_dh_4"/>
    <property type="match status" value="1"/>
</dbReference>
<evidence type="ECO:0000256" key="4">
    <source>
        <dbReference type="RuleBase" id="RU003719"/>
    </source>
</evidence>
<evidence type="ECO:0000256" key="2">
    <source>
        <dbReference type="ARBA" id="ARBA00023002"/>
    </source>
</evidence>
<dbReference type="SUPFAM" id="SSF52283">
    <property type="entry name" value="Formate/glycerate dehydrogenase catalytic domain-like"/>
    <property type="match status" value="1"/>
</dbReference>
<protein>
    <submittedName>
        <fullName evidence="7">D-2-hydroxyacid dehydrogenase</fullName>
    </submittedName>
</protein>
<dbReference type="PANTHER" id="PTHR43761">
    <property type="entry name" value="D-ISOMER SPECIFIC 2-HYDROXYACID DEHYDROGENASE FAMILY PROTEIN (AFU_ORTHOLOGUE AFUA_1G13630)"/>
    <property type="match status" value="1"/>
</dbReference>
<dbReference type="GO" id="GO:0016616">
    <property type="term" value="F:oxidoreductase activity, acting on the CH-OH group of donors, NAD or NADP as acceptor"/>
    <property type="evidence" value="ECO:0007669"/>
    <property type="project" value="InterPro"/>
</dbReference>
<dbReference type="PANTHER" id="PTHR43761:SF1">
    <property type="entry name" value="D-ISOMER SPECIFIC 2-HYDROXYACID DEHYDROGENASE CATALYTIC DOMAIN-CONTAINING PROTEIN-RELATED"/>
    <property type="match status" value="1"/>
</dbReference>
<comment type="similarity">
    <text evidence="1 4">Belongs to the D-isomer specific 2-hydroxyacid dehydrogenase family.</text>
</comment>
<dbReference type="RefSeq" id="WP_220163683.1">
    <property type="nucleotide sequence ID" value="NZ_CP080507.1"/>
</dbReference>
<dbReference type="InterPro" id="IPR006140">
    <property type="entry name" value="D-isomer_DH_NAD-bd"/>
</dbReference>
<keyword evidence="8" id="KW-1185">Reference proteome</keyword>
<proteinExistence type="inferred from homology"/>
<dbReference type="GO" id="GO:0051287">
    <property type="term" value="F:NAD binding"/>
    <property type="evidence" value="ECO:0007669"/>
    <property type="project" value="InterPro"/>
</dbReference>
<dbReference type="EMBL" id="CP080507">
    <property type="protein sequence ID" value="QYM79598.1"/>
    <property type="molecule type" value="Genomic_DNA"/>
</dbReference>
<evidence type="ECO:0000256" key="1">
    <source>
        <dbReference type="ARBA" id="ARBA00005854"/>
    </source>
</evidence>
<dbReference type="InterPro" id="IPR006139">
    <property type="entry name" value="D-isomer_2_OHA_DH_cat_dom"/>
</dbReference>
<dbReference type="PROSITE" id="PS00671">
    <property type="entry name" value="D_2_HYDROXYACID_DH_3"/>
    <property type="match status" value="1"/>
</dbReference>